<organism evidence="1 2">
    <name type="scientific">Cupriavidus phytorum</name>
    <dbReference type="NCBI Taxonomy" id="3024399"/>
    <lineage>
        <taxon>Bacteria</taxon>
        <taxon>Pseudomonadati</taxon>
        <taxon>Pseudomonadota</taxon>
        <taxon>Betaproteobacteria</taxon>
        <taxon>Burkholderiales</taxon>
        <taxon>Burkholderiaceae</taxon>
        <taxon>Cupriavidus</taxon>
    </lineage>
</organism>
<dbReference type="AlphaFoldDB" id="A0A2W7PAZ2"/>
<evidence type="ECO:0008006" key="3">
    <source>
        <dbReference type="Google" id="ProtNLM"/>
    </source>
</evidence>
<dbReference type="InterPro" id="IPR011604">
    <property type="entry name" value="PDDEXK-like_dom_sf"/>
</dbReference>
<dbReference type="Proteomes" id="UP000249638">
    <property type="component" value="Unassembled WGS sequence"/>
</dbReference>
<comment type="caution">
    <text evidence="1">The sequence shown here is derived from an EMBL/GenBank/DDBJ whole genome shotgun (WGS) entry which is preliminary data.</text>
</comment>
<evidence type="ECO:0000313" key="2">
    <source>
        <dbReference type="Proteomes" id="UP000249638"/>
    </source>
</evidence>
<sequence>MIKFRASSIAEIMTEPKGKGEILSVGAKTFIEDMAKEFVYGFKEQISSKYMEKGTLVEQASIDLRNDVFFTDYSKNTERRENDWVTGECDIFTGSGIIDIKSSWSLATFPATRIKALKDAEKAGYDWQLRAYMWLWNVDVAEVNYCLVNTPDELIGYEDPNLHYVDHIDPSLRVTGVFFERDKALEDKIKEKVEAARLYFDLVTEMIAEDHSAELQAA</sequence>
<dbReference type="InterPro" id="IPR011335">
    <property type="entry name" value="Restrct_endonuc-II-like"/>
</dbReference>
<gene>
    <name evidence="1" type="ORF">C7416_104432</name>
</gene>
<accession>A0A2W7PAZ2</accession>
<protein>
    <recommendedName>
        <fullName evidence="3">YqaJ-like recombinase protein</fullName>
    </recommendedName>
</protein>
<dbReference type="SUPFAM" id="SSF52980">
    <property type="entry name" value="Restriction endonuclease-like"/>
    <property type="match status" value="1"/>
</dbReference>
<dbReference type="Gene3D" id="3.90.320.10">
    <property type="match status" value="1"/>
</dbReference>
<keyword evidence="2" id="KW-1185">Reference proteome</keyword>
<proteinExistence type="predicted"/>
<name>A0A2W7PAZ2_9BURK</name>
<dbReference type="EMBL" id="QKZN01000004">
    <property type="protein sequence ID" value="PZX29427.1"/>
    <property type="molecule type" value="Genomic_DNA"/>
</dbReference>
<reference evidence="1" key="1">
    <citation type="submission" date="2018-06" db="EMBL/GenBank/DDBJ databases">
        <title>Genomic Encyclopedia of Type Strains, Phase IV (KMG-V): Genome sequencing to study the core and pangenomes of soil and plant-associated prokaryotes.</title>
        <authorList>
            <person name="Whitman W."/>
        </authorList>
    </citation>
    <scope>NUCLEOTIDE SEQUENCE [LARGE SCALE GENOMIC DNA]</scope>
    <source>
        <strain evidence="1">MLR2-44</strain>
    </source>
</reference>
<evidence type="ECO:0000313" key="1">
    <source>
        <dbReference type="EMBL" id="PZX29427.1"/>
    </source>
</evidence>